<evidence type="ECO:0000256" key="5">
    <source>
        <dbReference type="ARBA" id="ARBA00024195"/>
    </source>
</evidence>
<feature type="signal peptide" evidence="6">
    <location>
        <begin position="1"/>
        <end position="20"/>
    </location>
</feature>
<dbReference type="PANTHER" id="PTHR24276:SF91">
    <property type="entry name" value="AT26814P-RELATED"/>
    <property type="match status" value="1"/>
</dbReference>
<feature type="domain" description="Peptidase S1" evidence="7">
    <location>
        <begin position="23"/>
        <end position="239"/>
    </location>
</feature>
<dbReference type="Gene3D" id="2.40.10.10">
    <property type="entry name" value="Trypsin-like serine proteases"/>
    <property type="match status" value="2"/>
</dbReference>
<feature type="chain" id="PRO_5044815351" description="Peptidase S1 domain-containing protein" evidence="6">
    <location>
        <begin position="21"/>
        <end position="240"/>
    </location>
</feature>
<keyword evidence="3" id="KW-0720">Serine protease</keyword>
<keyword evidence="2" id="KW-0378">Hydrolase</keyword>
<dbReference type="SMART" id="SM00020">
    <property type="entry name" value="Tryp_SPc"/>
    <property type="match status" value="1"/>
</dbReference>
<dbReference type="Pfam" id="PF00089">
    <property type="entry name" value="Trypsin"/>
    <property type="match status" value="1"/>
</dbReference>
<dbReference type="InterPro" id="IPR009003">
    <property type="entry name" value="Peptidase_S1_PA"/>
</dbReference>
<dbReference type="EMBL" id="JBEHCU010006155">
    <property type="protein sequence ID" value="KAL1397767.1"/>
    <property type="molecule type" value="Genomic_DNA"/>
</dbReference>
<evidence type="ECO:0000313" key="8">
    <source>
        <dbReference type="EMBL" id="KAL1397767.1"/>
    </source>
</evidence>
<dbReference type="PRINTS" id="PR00722">
    <property type="entry name" value="CHYMOTRYPSIN"/>
</dbReference>
<comment type="caution">
    <text evidence="8">The sequence shown here is derived from an EMBL/GenBank/DDBJ whole genome shotgun (WGS) entry which is preliminary data.</text>
</comment>
<comment type="similarity">
    <text evidence="5">Belongs to the peptidase S1 family. CLIP subfamily.</text>
</comment>
<dbReference type="PANTHER" id="PTHR24276">
    <property type="entry name" value="POLYSERASE-RELATED"/>
    <property type="match status" value="1"/>
</dbReference>
<dbReference type="InterPro" id="IPR043504">
    <property type="entry name" value="Peptidase_S1_PA_chymotrypsin"/>
</dbReference>
<evidence type="ECO:0000256" key="2">
    <source>
        <dbReference type="ARBA" id="ARBA00022801"/>
    </source>
</evidence>
<dbReference type="PROSITE" id="PS00134">
    <property type="entry name" value="TRYPSIN_HIS"/>
    <property type="match status" value="1"/>
</dbReference>
<organism evidence="8 9">
    <name type="scientific">Culex pipiens pipiens</name>
    <name type="common">Northern house mosquito</name>
    <dbReference type="NCBI Taxonomy" id="38569"/>
    <lineage>
        <taxon>Eukaryota</taxon>
        <taxon>Metazoa</taxon>
        <taxon>Ecdysozoa</taxon>
        <taxon>Arthropoda</taxon>
        <taxon>Hexapoda</taxon>
        <taxon>Insecta</taxon>
        <taxon>Pterygota</taxon>
        <taxon>Neoptera</taxon>
        <taxon>Endopterygota</taxon>
        <taxon>Diptera</taxon>
        <taxon>Nematocera</taxon>
        <taxon>Culicoidea</taxon>
        <taxon>Culicidae</taxon>
        <taxon>Culicinae</taxon>
        <taxon>Culicini</taxon>
        <taxon>Culex</taxon>
        <taxon>Culex</taxon>
    </lineage>
</organism>
<dbReference type="InterPro" id="IPR018114">
    <property type="entry name" value="TRYPSIN_HIS"/>
</dbReference>
<dbReference type="AlphaFoldDB" id="A0ABD1DDK7"/>
<dbReference type="GO" id="GO:0006508">
    <property type="term" value="P:proteolysis"/>
    <property type="evidence" value="ECO:0007669"/>
    <property type="project" value="UniProtKB-KW"/>
</dbReference>
<dbReference type="PROSITE" id="PS50240">
    <property type="entry name" value="TRYPSIN_DOM"/>
    <property type="match status" value="1"/>
</dbReference>
<gene>
    <name evidence="8" type="ORF">pipiens_009498</name>
</gene>
<dbReference type="InterPro" id="IPR050430">
    <property type="entry name" value="Peptidase_S1"/>
</dbReference>
<name>A0ABD1DDK7_CULPP</name>
<evidence type="ECO:0000256" key="4">
    <source>
        <dbReference type="ARBA" id="ARBA00023157"/>
    </source>
</evidence>
<dbReference type="InterPro" id="IPR001314">
    <property type="entry name" value="Peptidase_S1A"/>
</dbReference>
<dbReference type="GO" id="GO:0008236">
    <property type="term" value="F:serine-type peptidase activity"/>
    <property type="evidence" value="ECO:0007669"/>
    <property type="project" value="UniProtKB-KW"/>
</dbReference>
<protein>
    <recommendedName>
        <fullName evidence="7">Peptidase S1 domain-containing protein</fullName>
    </recommendedName>
</protein>
<sequence>MNKFAIVCLFLATLVGPSFARRIFGGQFAEDRQFPYQVALFHNGHFDCGGSIIDNRWILTAAHCVLELNGSVATNLSVLVGSQHLVEGGRRFEPEAIFAHESYGNFQNDIALIKLGESIEYDEQSQPIALYEGDDLPKDSVVVISGHGRTEDHDFSELLKFNRMLVDTQESCGKDREGLICFNEKVGNGACHGDSGGPAVFEGRQVGVANFVQGFCGSKFADGYAKVTHYREWIDRTKRN</sequence>
<evidence type="ECO:0000259" key="7">
    <source>
        <dbReference type="PROSITE" id="PS50240"/>
    </source>
</evidence>
<evidence type="ECO:0000256" key="6">
    <source>
        <dbReference type="SAM" id="SignalP"/>
    </source>
</evidence>
<dbReference type="FunFam" id="2.40.10.10:FF:000068">
    <property type="entry name" value="transmembrane protease serine 2"/>
    <property type="match status" value="1"/>
</dbReference>
<keyword evidence="9" id="KW-1185">Reference proteome</keyword>
<keyword evidence="1" id="KW-0645">Protease</keyword>
<keyword evidence="6" id="KW-0732">Signal</keyword>
<evidence type="ECO:0000256" key="1">
    <source>
        <dbReference type="ARBA" id="ARBA00022670"/>
    </source>
</evidence>
<reference evidence="8 9" key="1">
    <citation type="submission" date="2024-05" db="EMBL/GenBank/DDBJ databases">
        <title>Culex pipiens pipiens assembly and annotation.</title>
        <authorList>
            <person name="Alout H."/>
            <person name="Durand T."/>
        </authorList>
    </citation>
    <scope>NUCLEOTIDE SEQUENCE [LARGE SCALE GENOMIC DNA]</scope>
    <source>
        <strain evidence="8">HA-2024</strain>
        <tissue evidence="8">Whole body</tissue>
    </source>
</reference>
<dbReference type="InterPro" id="IPR001254">
    <property type="entry name" value="Trypsin_dom"/>
</dbReference>
<dbReference type="CDD" id="cd00190">
    <property type="entry name" value="Tryp_SPc"/>
    <property type="match status" value="1"/>
</dbReference>
<evidence type="ECO:0000256" key="3">
    <source>
        <dbReference type="ARBA" id="ARBA00022825"/>
    </source>
</evidence>
<accession>A0ABD1DDK7</accession>
<dbReference type="Proteomes" id="UP001562425">
    <property type="component" value="Unassembled WGS sequence"/>
</dbReference>
<dbReference type="SUPFAM" id="SSF50494">
    <property type="entry name" value="Trypsin-like serine proteases"/>
    <property type="match status" value="1"/>
</dbReference>
<keyword evidence="4" id="KW-1015">Disulfide bond</keyword>
<proteinExistence type="inferred from homology"/>
<evidence type="ECO:0000313" key="9">
    <source>
        <dbReference type="Proteomes" id="UP001562425"/>
    </source>
</evidence>